<dbReference type="Proteomes" id="UP001589613">
    <property type="component" value="Unassembled WGS sequence"/>
</dbReference>
<proteinExistence type="predicted"/>
<feature type="transmembrane region" description="Helical" evidence="1">
    <location>
        <begin position="49"/>
        <end position="71"/>
    </location>
</feature>
<evidence type="ECO:0000313" key="2">
    <source>
        <dbReference type="EMBL" id="MFB9732477.1"/>
    </source>
</evidence>
<keyword evidence="1" id="KW-0472">Membrane</keyword>
<protein>
    <submittedName>
        <fullName evidence="2">Uncharacterized protein</fullName>
    </submittedName>
</protein>
<accession>A0ABV5V3Z5</accession>
<sequence>MTGRDVRGWAEGRRRTVGFVGAVLALAMATLWTVVVPDRATEVDGVRQLAVRWGHPLCWVLLALAGVLYAVRAPAAWVAGVTWAALAAYLLFLGATVL</sequence>
<reference evidence="2 3" key="1">
    <citation type="submission" date="2024-09" db="EMBL/GenBank/DDBJ databases">
        <authorList>
            <person name="Sun Q."/>
            <person name="Mori K."/>
        </authorList>
    </citation>
    <scope>NUCLEOTIDE SEQUENCE [LARGE SCALE GENOMIC DNA]</scope>
    <source>
        <strain evidence="2 3">JCM 12763</strain>
    </source>
</reference>
<name>A0ABV5V3Z5_9MICO</name>
<feature type="transmembrane region" description="Helical" evidence="1">
    <location>
        <begin position="16"/>
        <end position="37"/>
    </location>
</feature>
<feature type="transmembrane region" description="Helical" evidence="1">
    <location>
        <begin position="77"/>
        <end position="97"/>
    </location>
</feature>
<gene>
    <name evidence="2" type="ORF">ACFFN0_10535</name>
</gene>
<keyword evidence="1" id="KW-0812">Transmembrane</keyword>
<keyword evidence="3" id="KW-1185">Reference proteome</keyword>
<evidence type="ECO:0000313" key="3">
    <source>
        <dbReference type="Proteomes" id="UP001589613"/>
    </source>
</evidence>
<dbReference type="RefSeq" id="WP_141338945.1">
    <property type="nucleotide sequence ID" value="NZ_JBHMAX010000019.1"/>
</dbReference>
<keyword evidence="1" id="KW-1133">Transmembrane helix</keyword>
<dbReference type="EMBL" id="JBHMAX010000019">
    <property type="protein sequence ID" value="MFB9732477.1"/>
    <property type="molecule type" value="Genomic_DNA"/>
</dbReference>
<evidence type="ECO:0000256" key="1">
    <source>
        <dbReference type="SAM" id="Phobius"/>
    </source>
</evidence>
<organism evidence="2 3">
    <name type="scientific">Ornithinimicrobium kibberense</name>
    <dbReference type="NCBI Taxonomy" id="282060"/>
    <lineage>
        <taxon>Bacteria</taxon>
        <taxon>Bacillati</taxon>
        <taxon>Actinomycetota</taxon>
        <taxon>Actinomycetes</taxon>
        <taxon>Micrococcales</taxon>
        <taxon>Ornithinimicrobiaceae</taxon>
        <taxon>Ornithinimicrobium</taxon>
    </lineage>
</organism>
<comment type="caution">
    <text evidence="2">The sequence shown here is derived from an EMBL/GenBank/DDBJ whole genome shotgun (WGS) entry which is preliminary data.</text>
</comment>